<dbReference type="AlphaFoldDB" id="A0A3P7IKQ8"/>
<gene>
    <name evidence="1" type="ORF">SVUK_LOCUS2457</name>
</gene>
<organism evidence="1 2">
    <name type="scientific">Strongylus vulgaris</name>
    <name type="common">Blood worm</name>
    <dbReference type="NCBI Taxonomy" id="40348"/>
    <lineage>
        <taxon>Eukaryota</taxon>
        <taxon>Metazoa</taxon>
        <taxon>Ecdysozoa</taxon>
        <taxon>Nematoda</taxon>
        <taxon>Chromadorea</taxon>
        <taxon>Rhabditida</taxon>
        <taxon>Rhabditina</taxon>
        <taxon>Rhabditomorpha</taxon>
        <taxon>Strongyloidea</taxon>
        <taxon>Strongylidae</taxon>
        <taxon>Strongylus</taxon>
    </lineage>
</organism>
<dbReference type="Proteomes" id="UP000270094">
    <property type="component" value="Unassembled WGS sequence"/>
</dbReference>
<sequence>MEVFFTPLAFEVLDRFIADFSRNASSLHPAMLAQICYRECVSKEHRQPLTESLFTSSETGPALGVSVDLPRVHISLFECSLIGDSASGEVKTAANIGLILLQKASVSSGTIKEFAERGTSFHAHFSVLSAQLLHFTPRLVSDFAGNRVSFNASVNWEKSSLASRLLDIEPRVVVDFQIPDLEVLVERRESQQKSL</sequence>
<evidence type="ECO:0000313" key="1">
    <source>
        <dbReference type="EMBL" id="VDM67459.1"/>
    </source>
</evidence>
<dbReference type="EMBL" id="UYYB01005570">
    <property type="protein sequence ID" value="VDM67459.1"/>
    <property type="molecule type" value="Genomic_DNA"/>
</dbReference>
<dbReference type="OrthoDB" id="5873399at2759"/>
<accession>A0A3P7IKQ8</accession>
<protein>
    <submittedName>
        <fullName evidence="1">Uncharacterized protein</fullName>
    </submittedName>
</protein>
<keyword evidence="2" id="KW-1185">Reference proteome</keyword>
<proteinExistence type="predicted"/>
<evidence type="ECO:0000313" key="2">
    <source>
        <dbReference type="Proteomes" id="UP000270094"/>
    </source>
</evidence>
<reference evidence="1 2" key="1">
    <citation type="submission" date="2018-11" db="EMBL/GenBank/DDBJ databases">
        <authorList>
            <consortium name="Pathogen Informatics"/>
        </authorList>
    </citation>
    <scope>NUCLEOTIDE SEQUENCE [LARGE SCALE GENOMIC DNA]</scope>
</reference>
<name>A0A3P7IKQ8_STRVU</name>